<dbReference type="EMBL" id="JANAKD010000233">
    <property type="protein sequence ID" value="KAJ3495949.1"/>
    <property type="molecule type" value="Genomic_DNA"/>
</dbReference>
<keyword evidence="2" id="KW-1185">Reference proteome</keyword>
<name>A0ACC1QZ88_9HYPO</name>
<organism evidence="1 2">
    <name type="scientific">Lecanicillium saksenae</name>
    <dbReference type="NCBI Taxonomy" id="468837"/>
    <lineage>
        <taxon>Eukaryota</taxon>
        <taxon>Fungi</taxon>
        <taxon>Dikarya</taxon>
        <taxon>Ascomycota</taxon>
        <taxon>Pezizomycotina</taxon>
        <taxon>Sordariomycetes</taxon>
        <taxon>Hypocreomycetidae</taxon>
        <taxon>Hypocreales</taxon>
        <taxon>Cordycipitaceae</taxon>
        <taxon>Lecanicillium</taxon>
    </lineage>
</organism>
<dbReference type="Proteomes" id="UP001148737">
    <property type="component" value="Unassembled WGS sequence"/>
</dbReference>
<evidence type="ECO:0000313" key="1">
    <source>
        <dbReference type="EMBL" id="KAJ3495949.1"/>
    </source>
</evidence>
<proteinExistence type="predicted"/>
<reference evidence="1" key="1">
    <citation type="submission" date="2022-07" db="EMBL/GenBank/DDBJ databases">
        <title>Genome Sequence of Lecanicillium saksenae.</title>
        <authorList>
            <person name="Buettner E."/>
        </authorList>
    </citation>
    <scope>NUCLEOTIDE SEQUENCE</scope>
    <source>
        <strain evidence="1">VT-O1</strain>
    </source>
</reference>
<accession>A0ACC1QZ88</accession>
<protein>
    <submittedName>
        <fullName evidence="1">Uncharacterized protein</fullName>
    </submittedName>
</protein>
<gene>
    <name evidence="1" type="ORF">NLG97_g3022</name>
</gene>
<comment type="caution">
    <text evidence="1">The sequence shown here is derived from an EMBL/GenBank/DDBJ whole genome shotgun (WGS) entry which is preliminary data.</text>
</comment>
<evidence type="ECO:0000313" key="2">
    <source>
        <dbReference type="Proteomes" id="UP001148737"/>
    </source>
</evidence>
<sequence>MDATSEHVAESLGDDAYIGEYNDKEKAKVRKSGPSLIRKTIELAQKGRVLAVMVYWDPTHRCHRVAAQLPDGESVPDLNRLVAEALAGRLPEPKAQRKRVLARRGPKTSRADQRRGKTQRSRPPLRRSARTRHARRIEPASDDIYTFREDSEEAPEAEITNGSDRGSDSGSDNGSDHSGSDSASHGRPGGIITVGGTAGCPPPASVDGPAAEGHAAESGQPNATVNFGSGPLVNGFGAYMVANQEAALPFCGHRVARRRQLCGGDTAEPATRCPRGITTMVWDTGSKSKKSPSHTSSPANGASQTSQTPHPRKDPSYSILFSAM</sequence>